<dbReference type="InterPro" id="IPR032092">
    <property type="entry name" value="PilW"/>
</dbReference>
<keyword evidence="1" id="KW-1133">Transmembrane helix</keyword>
<dbReference type="Pfam" id="PF16074">
    <property type="entry name" value="PilW"/>
    <property type="match status" value="1"/>
</dbReference>
<evidence type="ECO:0000313" key="3">
    <source>
        <dbReference type="Proteomes" id="UP000621455"/>
    </source>
</evidence>
<proteinExistence type="predicted"/>
<dbReference type="Pfam" id="PF07963">
    <property type="entry name" value="N_methyl"/>
    <property type="match status" value="1"/>
</dbReference>
<name>A0ABX0N267_9BURK</name>
<comment type="caution">
    <text evidence="2">The sequence shown here is derived from an EMBL/GenBank/DDBJ whole genome shotgun (WGS) entry which is preliminary data.</text>
</comment>
<evidence type="ECO:0008006" key="4">
    <source>
        <dbReference type="Google" id="ProtNLM"/>
    </source>
</evidence>
<keyword evidence="3" id="KW-1185">Reference proteome</keyword>
<dbReference type="InterPro" id="IPR012902">
    <property type="entry name" value="N_methyl_site"/>
</dbReference>
<evidence type="ECO:0000256" key="1">
    <source>
        <dbReference type="SAM" id="Phobius"/>
    </source>
</evidence>
<dbReference type="EMBL" id="WHJG01000006">
    <property type="protein sequence ID" value="NHZ79344.1"/>
    <property type="molecule type" value="Genomic_DNA"/>
</dbReference>
<dbReference type="Proteomes" id="UP000621455">
    <property type="component" value="Unassembled WGS sequence"/>
</dbReference>
<evidence type="ECO:0000313" key="2">
    <source>
        <dbReference type="EMBL" id="NHZ79344.1"/>
    </source>
</evidence>
<organism evidence="2 3">
    <name type="scientific">Massilia frigida</name>
    <dbReference type="NCBI Taxonomy" id="2609281"/>
    <lineage>
        <taxon>Bacteria</taxon>
        <taxon>Pseudomonadati</taxon>
        <taxon>Pseudomonadota</taxon>
        <taxon>Betaproteobacteria</taxon>
        <taxon>Burkholderiales</taxon>
        <taxon>Oxalobacteraceae</taxon>
        <taxon>Telluria group</taxon>
        <taxon>Massilia</taxon>
    </lineage>
</organism>
<protein>
    <recommendedName>
        <fullName evidence="4">Prepilin-type N-terminal cleavage/methylation domain-containing protein</fullName>
    </recommendedName>
</protein>
<keyword evidence="1" id="KW-0812">Transmembrane</keyword>
<keyword evidence="1" id="KW-0472">Membrane</keyword>
<feature type="transmembrane region" description="Helical" evidence="1">
    <location>
        <begin position="74"/>
        <end position="98"/>
    </location>
</feature>
<accession>A0ABX0N267</accession>
<reference evidence="2 3" key="1">
    <citation type="submission" date="2019-10" db="EMBL/GenBank/DDBJ databases">
        <title>Taxonomy of Antarctic Massilia spp.: description of Massilia rubra sp. nov., Massilia aquatica sp. nov., Massilia mucilaginosa sp. nov., Massilia frigida sp. nov. isolated from streams, lakes and regoliths.</title>
        <authorList>
            <person name="Holochova P."/>
            <person name="Sedlacek I."/>
            <person name="Kralova S."/>
            <person name="Maslanova I."/>
            <person name="Busse H.-J."/>
            <person name="Stankova E."/>
            <person name="Vrbovska V."/>
            <person name="Kovarovic V."/>
            <person name="Bartak M."/>
            <person name="Svec P."/>
            <person name="Pantucek R."/>
        </authorList>
    </citation>
    <scope>NUCLEOTIDE SEQUENCE [LARGE SCALE GENOMIC DNA]</scope>
    <source>
        <strain evidence="2 3">CCM 8695</strain>
    </source>
</reference>
<sequence length="325" mass="35146">MARCACQCAQGRHRRGGLRRRWQCDRHHPVGRHARHGRRRQDRPEEANIYAGDAVMTVRPSAPRQLGASKQQGIGLVEVLVAMTVGLVLLGGVGYMFIGSKQMNTAQTDMVRIQESTRNALDVVGTALRQAGYRLNMNRIEIEGRSVEGTVGGDSDTLIVRHDPNWVVDTAVPPNRMLGRERNCVGVDITSDNAFNPATAGAQINNNLIIYQFRVLNGQLMCYANASATAPGTGVVVADNVERMKITYGIGVGGGQETVTTYVAAPADFTHVSAVRVSLLLRGPSGGVTVGPQTVSFNGANVTTNDGHLRRVVTATFNVRNRSRF</sequence>
<gene>
    <name evidence="2" type="ORF">F2P44_08655</name>
</gene>